<dbReference type="PANTHER" id="PTHR43158">
    <property type="entry name" value="SKFA PEPTIDE EXPORT ATP-BINDING PROTEIN SKFE"/>
    <property type="match status" value="1"/>
</dbReference>
<dbReference type="InterPro" id="IPR027417">
    <property type="entry name" value="P-loop_NTPase"/>
</dbReference>
<dbReference type="Pfam" id="PF00005">
    <property type="entry name" value="ABC_tran"/>
    <property type="match status" value="1"/>
</dbReference>
<dbReference type="InterPro" id="IPR003593">
    <property type="entry name" value="AAA+_ATPase"/>
</dbReference>
<dbReference type="SUPFAM" id="SSF52540">
    <property type="entry name" value="P-loop containing nucleoside triphosphate hydrolases"/>
    <property type="match status" value="1"/>
</dbReference>
<evidence type="ECO:0000256" key="2">
    <source>
        <dbReference type="ARBA" id="ARBA00022840"/>
    </source>
</evidence>
<dbReference type="InterPro" id="IPR017871">
    <property type="entry name" value="ABC_transporter-like_CS"/>
</dbReference>
<sequence length="261" mass="29672">MPLLISLNQVSKKIEGREVLKHIDWQVNRGEHWLVYGLNGAGKTTLLNIINAYEFASSGNVNLFGHQPGEDGYSAHEIRAQMGYISCELSAKFDPNELVRDVVLSGIPQTIGLYFTPTQDQMTIAKRLLEQLNISEFETQPLGKLSSGEQQRVLLARAIINQPKVLVLDEPTNGLDFVGREQFIDTLKRMFYHYPETAMIYVTHFIEEISSNVSHALLLKEGEIHAKGDIDDVINGHHLSKLFNMPVKVYHHHQRYQIVRL</sequence>
<evidence type="ECO:0000313" key="5">
    <source>
        <dbReference type="Proteomes" id="UP001065705"/>
    </source>
</evidence>
<reference evidence="4" key="1">
    <citation type="submission" date="2022-03" db="EMBL/GenBank/DDBJ databases">
        <title>Comparative Genomics of East African Camel-Associated Staphylococcaceae spp.: Diversity and Inheritance of Traits Involved in Host-Pathogen Interactions.</title>
        <authorList>
            <person name="Akarsu H."/>
            <person name="Liljander A."/>
            <person name="Younan M."/>
            <person name="Brodard I."/>
            <person name="Glucks I."/>
            <person name="Labroussaa F."/>
            <person name="Overesch G."/>
            <person name="Kuhnert P."/>
            <person name="Perreten V."/>
            <person name="Drexler J.F."/>
            <person name="Corman V.M."/>
            <person name="Falquet L."/>
            <person name="Jores J."/>
        </authorList>
    </citation>
    <scope>NUCLEOTIDE SEQUENCE</scope>
    <source>
        <strain evidence="4">IVB6197</strain>
    </source>
</reference>
<dbReference type="Proteomes" id="UP001065705">
    <property type="component" value="Chromosome"/>
</dbReference>
<dbReference type="InterPro" id="IPR003439">
    <property type="entry name" value="ABC_transporter-like_ATP-bd"/>
</dbReference>
<keyword evidence="2 4" id="KW-0067">ATP-binding</keyword>
<dbReference type="Gene3D" id="3.40.50.300">
    <property type="entry name" value="P-loop containing nucleotide triphosphate hydrolases"/>
    <property type="match status" value="1"/>
</dbReference>
<name>A0ABD7TXM1_9STAP</name>
<dbReference type="SMART" id="SM00382">
    <property type="entry name" value="AAA"/>
    <property type="match status" value="1"/>
</dbReference>
<dbReference type="PANTHER" id="PTHR43158:SF2">
    <property type="entry name" value="SKFA PEPTIDE EXPORT ATP-BINDING PROTEIN SKFE"/>
    <property type="match status" value="1"/>
</dbReference>
<evidence type="ECO:0000256" key="1">
    <source>
        <dbReference type="ARBA" id="ARBA00022741"/>
    </source>
</evidence>
<feature type="domain" description="ABC transporter" evidence="3">
    <location>
        <begin position="5"/>
        <end position="246"/>
    </location>
</feature>
<dbReference type="EMBL" id="CP094809">
    <property type="protein sequence ID" value="UXU57895.1"/>
    <property type="molecule type" value="Genomic_DNA"/>
</dbReference>
<protein>
    <submittedName>
        <fullName evidence="4">ABC transporter ATP-binding protein</fullName>
    </submittedName>
</protein>
<organism evidence="4 5">
    <name type="scientific">Staphylococcus agnetis</name>
    <dbReference type="NCBI Taxonomy" id="985762"/>
    <lineage>
        <taxon>Bacteria</taxon>
        <taxon>Bacillati</taxon>
        <taxon>Bacillota</taxon>
        <taxon>Bacilli</taxon>
        <taxon>Bacillales</taxon>
        <taxon>Staphylococcaceae</taxon>
        <taxon>Staphylococcus</taxon>
    </lineage>
</organism>
<keyword evidence="1" id="KW-0547">Nucleotide-binding</keyword>
<gene>
    <name evidence="4" type="ORF">MUA95_03555</name>
</gene>
<dbReference type="AlphaFoldDB" id="A0ABD7TXM1"/>
<dbReference type="GO" id="GO:0005524">
    <property type="term" value="F:ATP binding"/>
    <property type="evidence" value="ECO:0007669"/>
    <property type="project" value="UniProtKB-KW"/>
</dbReference>
<evidence type="ECO:0000313" key="4">
    <source>
        <dbReference type="EMBL" id="UXU57895.1"/>
    </source>
</evidence>
<proteinExistence type="predicted"/>
<dbReference type="PROSITE" id="PS50893">
    <property type="entry name" value="ABC_TRANSPORTER_2"/>
    <property type="match status" value="1"/>
</dbReference>
<evidence type="ECO:0000259" key="3">
    <source>
        <dbReference type="PROSITE" id="PS50893"/>
    </source>
</evidence>
<dbReference type="RefSeq" id="WP_234021526.1">
    <property type="nucleotide sequence ID" value="NZ_CP094808.1"/>
</dbReference>
<accession>A0ABD7TXM1</accession>
<dbReference type="PROSITE" id="PS00211">
    <property type="entry name" value="ABC_TRANSPORTER_1"/>
    <property type="match status" value="1"/>
</dbReference>